<organism evidence="10 11">
    <name type="scientific">Simian immunodeficiency virus</name>
    <name type="common">SIV</name>
    <dbReference type="NCBI Taxonomy" id="11723"/>
    <lineage>
        <taxon>Viruses</taxon>
        <taxon>Riboviria</taxon>
        <taxon>Pararnavirae</taxon>
        <taxon>Artverviricota</taxon>
        <taxon>Revtraviricetes</taxon>
        <taxon>Ortervirales</taxon>
        <taxon>Retroviridae</taxon>
        <taxon>Orthoretrovirinae</taxon>
        <taxon>Lentivirus</taxon>
        <taxon>Lentivirus simimdef</taxon>
    </lineage>
</organism>
<organismHost>
    <name type="scientific">Pan troglodytes</name>
    <name type="common">Chimpanzee</name>
    <dbReference type="NCBI Taxonomy" id="9598"/>
</organismHost>
<evidence type="ECO:0000256" key="1">
    <source>
        <dbReference type="ARBA" id="ARBA00020269"/>
    </source>
</evidence>
<evidence type="ECO:0000256" key="8">
    <source>
        <dbReference type="RuleBase" id="RU364044"/>
    </source>
</evidence>
<feature type="compositionally biased region" description="Polar residues" evidence="9">
    <location>
        <begin position="92"/>
        <end position="104"/>
    </location>
</feature>
<sequence>MLLGEEDQEIRRRLRLINFLLQSNPYPQPGGTANQRRRRRRLWRRRWLQIAQLAERIFLLPDTPPDRDLIEGAVEQLQQLAISDLPEPPVNPFSNPADSAVDNS</sequence>
<keyword evidence="3 8" id="KW-1048">Host nucleus</keyword>
<dbReference type="InterPro" id="IPR000625">
    <property type="entry name" value="REV_protein"/>
</dbReference>
<dbReference type="GO" id="GO:0030430">
    <property type="term" value="C:host cell cytoplasm"/>
    <property type="evidence" value="ECO:0007669"/>
    <property type="project" value="UniProtKB-SubCell"/>
</dbReference>
<dbReference type="GO" id="GO:0044196">
    <property type="term" value="C:host cell nucleolus"/>
    <property type="evidence" value="ECO:0007669"/>
    <property type="project" value="UniProtKB-SubCell"/>
</dbReference>
<dbReference type="Gene3D" id="6.10.140.630">
    <property type="match status" value="1"/>
</dbReference>
<accession>E1ANU3</accession>
<evidence type="ECO:0000256" key="7">
    <source>
        <dbReference type="ARBA" id="ARBA00031496"/>
    </source>
</evidence>
<gene>
    <name evidence="8 10" type="primary">rev</name>
</gene>
<keyword evidence="5 8" id="KW-0694">RNA-binding</keyword>
<dbReference type="Pfam" id="PF00424">
    <property type="entry name" value="REV"/>
    <property type="match status" value="1"/>
</dbReference>
<evidence type="ECO:0000256" key="3">
    <source>
        <dbReference type="ARBA" id="ARBA00022562"/>
    </source>
</evidence>
<evidence type="ECO:0000256" key="5">
    <source>
        <dbReference type="ARBA" id="ARBA00022884"/>
    </source>
</evidence>
<keyword evidence="4 8" id="KW-0509">mRNA transport</keyword>
<dbReference type="Proteomes" id="UP000257575">
    <property type="component" value="Segment"/>
</dbReference>
<feature type="region of interest" description="Disordered" evidence="9">
    <location>
        <begin position="84"/>
        <end position="104"/>
    </location>
</feature>
<dbReference type="EMBL" id="HM803689">
    <property type="protein sequence ID" value="ADK78267.1"/>
    <property type="molecule type" value="Genomic_DNA"/>
</dbReference>
<comment type="function">
    <text evidence="8">Escorts unspliced or incompletely spliced viral pre-mRNAs (late transcripts) out of the nucleus of infected cells. These pre-mRNAs carry a recognition sequence called Rev responsive element (RRE) located in the env gene, that is not present in fully spliced viral mRNAs (early transcripts). This function is essential since most viral proteins are translated from unspliced or partially spliced pre-mRNAs which cannot exit the nucleus by the pathway used by fully processed cellular mRNAs.</text>
</comment>
<evidence type="ECO:0000256" key="9">
    <source>
        <dbReference type="SAM" id="MobiDB-lite"/>
    </source>
</evidence>
<proteinExistence type="predicted"/>
<evidence type="ECO:0000313" key="10">
    <source>
        <dbReference type="EMBL" id="ADK78267.1"/>
    </source>
</evidence>
<keyword evidence="6 8" id="KW-1035">Host cytoplasm</keyword>
<evidence type="ECO:0000313" key="11">
    <source>
        <dbReference type="Proteomes" id="UP000257575"/>
    </source>
</evidence>
<evidence type="ECO:0000256" key="2">
    <source>
        <dbReference type="ARBA" id="ARBA00022448"/>
    </source>
</evidence>
<dbReference type="GO" id="GO:0051028">
    <property type="term" value="P:mRNA transport"/>
    <property type="evidence" value="ECO:0007669"/>
    <property type="project" value="UniProtKB-KW"/>
</dbReference>
<protein>
    <recommendedName>
        <fullName evidence="1 8">Protein Rev</fullName>
    </recommendedName>
    <alternativeName>
        <fullName evidence="7 8">Regulator of expression of viral proteins</fullName>
    </alternativeName>
</protein>
<dbReference type="GO" id="GO:0003723">
    <property type="term" value="F:RNA binding"/>
    <property type="evidence" value="ECO:0007669"/>
    <property type="project" value="UniProtKB-KW"/>
</dbReference>
<organismHost>
    <name type="scientific">Cercopithecidae</name>
    <name type="common">Old World monkeys</name>
    <dbReference type="NCBI Taxonomy" id="9527"/>
</organismHost>
<keyword evidence="2 8" id="KW-0813">Transport</keyword>
<comment type="subunit">
    <text evidence="8">Homomultimer; when bound to the RRE. Multimeric assembly is essential for activity.</text>
</comment>
<evidence type="ECO:0000256" key="6">
    <source>
        <dbReference type="ARBA" id="ARBA00023200"/>
    </source>
</evidence>
<reference evidence="10 11" key="1">
    <citation type="journal article" date="2010" name="J. Gen. Virol.">
        <title>Full-length genome sequence of a simian immunodeficiency virus (SIV) infecting a captive agile mangabey (Cercocebus agilis) is closely related to SIVrcm infecting wild red-capped mangabeys (Cercocebus torquatus) in Cameroon.</title>
        <authorList>
            <person name="Ahuka-Mundeke S."/>
            <person name="Liegeois F."/>
            <person name="Ayouba A."/>
            <person name="Foupouopouognini Y."/>
            <person name="Nerriennet E."/>
            <person name="Delaporte E."/>
            <person name="Peeters M."/>
        </authorList>
    </citation>
    <scope>NUCLEOTIDE SEQUENCE [LARGE SCALE GENOMIC DNA]</scope>
    <source>
        <strain evidence="10 11">SIVrcm</strain>
    </source>
</reference>
<dbReference type="GO" id="GO:0003700">
    <property type="term" value="F:DNA-binding transcription factor activity"/>
    <property type="evidence" value="ECO:0007669"/>
    <property type="project" value="InterPro"/>
</dbReference>
<comment type="subcellular location">
    <subcellularLocation>
        <location evidence="8">Host cytoplasm</location>
    </subcellularLocation>
    <subcellularLocation>
        <location evidence="8">Host nucleus</location>
        <location evidence="8">Host nucleolus</location>
    </subcellularLocation>
</comment>
<evidence type="ECO:0000256" key="4">
    <source>
        <dbReference type="ARBA" id="ARBA00022816"/>
    </source>
</evidence>
<name>E1ANU3_SIV</name>